<sequence length="210" mass="23819">MSTSSKREAEAILARFPGPVLLHFNRRRILIMLAVYLGALALMIWLLSSDYARVRGYMSGGKDMMLVIISLLFWGMLAMRAILMLVFPDAASLKLHAEGFEIGHVFHRIRLSWQEVSEFALMKRSLLPFRYGGRVEQVLYENPGAVDKQGKPQAPQVLPDLYGNPRLSRQELVRLLNEWRRRALAEKAASSPYPDRPSASRVPATGKARR</sequence>
<organism evidence="3 4">
    <name type="scientific">Devosia ginsengisoli</name>
    <dbReference type="NCBI Taxonomy" id="400770"/>
    <lineage>
        <taxon>Bacteria</taxon>
        <taxon>Pseudomonadati</taxon>
        <taxon>Pseudomonadota</taxon>
        <taxon>Alphaproteobacteria</taxon>
        <taxon>Hyphomicrobiales</taxon>
        <taxon>Devosiaceae</taxon>
        <taxon>Devosia</taxon>
    </lineage>
</organism>
<dbReference type="OrthoDB" id="8020528at2"/>
<dbReference type="Proteomes" id="UP000315364">
    <property type="component" value="Chromosome"/>
</dbReference>
<evidence type="ECO:0000256" key="1">
    <source>
        <dbReference type="SAM" id="MobiDB-lite"/>
    </source>
</evidence>
<feature type="transmembrane region" description="Helical" evidence="2">
    <location>
        <begin position="29"/>
        <end position="47"/>
    </location>
</feature>
<dbReference type="EMBL" id="CP042304">
    <property type="protein sequence ID" value="QDZ09896.1"/>
    <property type="molecule type" value="Genomic_DNA"/>
</dbReference>
<evidence type="ECO:0000313" key="3">
    <source>
        <dbReference type="EMBL" id="QDZ09896.1"/>
    </source>
</evidence>
<dbReference type="AlphaFoldDB" id="A0A5B8LP71"/>
<keyword evidence="2" id="KW-0472">Membrane</keyword>
<proteinExistence type="predicted"/>
<reference evidence="3 4" key="1">
    <citation type="submission" date="2019-07" db="EMBL/GenBank/DDBJ databases">
        <title>Full genome sequence of Devosia sp. Gsoil 520.</title>
        <authorList>
            <person name="Im W.-T."/>
        </authorList>
    </citation>
    <scope>NUCLEOTIDE SEQUENCE [LARGE SCALE GENOMIC DNA]</scope>
    <source>
        <strain evidence="3 4">Gsoil 520</strain>
    </source>
</reference>
<protein>
    <submittedName>
        <fullName evidence="3">Uncharacterized protein</fullName>
    </submittedName>
</protein>
<feature type="region of interest" description="Disordered" evidence="1">
    <location>
        <begin position="186"/>
        <end position="210"/>
    </location>
</feature>
<accession>A0A5B8LP71</accession>
<feature type="transmembrane region" description="Helical" evidence="2">
    <location>
        <begin position="67"/>
        <end position="87"/>
    </location>
</feature>
<dbReference type="KEGG" id="dea:FPZ08_03540"/>
<gene>
    <name evidence="3" type="ORF">FPZ08_03540</name>
</gene>
<evidence type="ECO:0000313" key="4">
    <source>
        <dbReference type="Proteomes" id="UP000315364"/>
    </source>
</evidence>
<evidence type="ECO:0000256" key="2">
    <source>
        <dbReference type="SAM" id="Phobius"/>
    </source>
</evidence>
<keyword evidence="2" id="KW-0812">Transmembrane</keyword>
<keyword evidence="2" id="KW-1133">Transmembrane helix</keyword>
<keyword evidence="4" id="KW-1185">Reference proteome</keyword>
<dbReference type="RefSeq" id="WP_146288704.1">
    <property type="nucleotide sequence ID" value="NZ_CP042304.1"/>
</dbReference>
<name>A0A5B8LP71_9HYPH</name>